<comment type="caution">
    <text evidence="3">The sequence shown here is derived from an EMBL/GenBank/DDBJ whole genome shotgun (WGS) entry which is preliminary data.</text>
</comment>
<sequence>MTEVPIQEAERRFAELARRAEEGETVVVTRDGHPVIDLVPHRRARRGLDFEAVERFKSRHGIARIVQDLPADFDAPLSEEVLGLSSFEA</sequence>
<evidence type="ECO:0000256" key="1">
    <source>
        <dbReference type="ARBA" id="ARBA00009981"/>
    </source>
</evidence>
<protein>
    <recommendedName>
        <fullName evidence="2">Antitoxin</fullName>
    </recommendedName>
</protein>
<dbReference type="RefSeq" id="WP_127727330.1">
    <property type="nucleotide sequence ID" value="NZ_SACP01000002.1"/>
</dbReference>
<accession>A0A437PFQ2</accession>
<dbReference type="Gene3D" id="3.40.1620.10">
    <property type="entry name" value="YefM-like domain"/>
    <property type="match status" value="1"/>
</dbReference>
<dbReference type="InterPro" id="IPR006442">
    <property type="entry name" value="Antitoxin_Phd/YefM"/>
</dbReference>
<comment type="similarity">
    <text evidence="1 2">Belongs to the phD/YefM antitoxin family.</text>
</comment>
<dbReference type="EMBL" id="SACP01000002">
    <property type="protein sequence ID" value="RVU21110.1"/>
    <property type="molecule type" value="Genomic_DNA"/>
</dbReference>
<gene>
    <name evidence="3" type="ORF">EOE48_03160</name>
</gene>
<dbReference type="InterPro" id="IPR036165">
    <property type="entry name" value="YefM-like_sf"/>
</dbReference>
<name>A0A437PFQ2_9HYPH</name>
<evidence type="ECO:0000256" key="2">
    <source>
        <dbReference type="RuleBase" id="RU362080"/>
    </source>
</evidence>
<evidence type="ECO:0000313" key="4">
    <source>
        <dbReference type="Proteomes" id="UP000286997"/>
    </source>
</evidence>
<proteinExistence type="inferred from homology"/>
<keyword evidence="4" id="KW-1185">Reference proteome</keyword>
<evidence type="ECO:0000313" key="3">
    <source>
        <dbReference type="EMBL" id="RVU21110.1"/>
    </source>
</evidence>
<dbReference type="OrthoDB" id="9800503at2"/>
<organism evidence="3 4">
    <name type="scientific">Methylobacterium oryzihabitans</name>
    <dbReference type="NCBI Taxonomy" id="2499852"/>
    <lineage>
        <taxon>Bacteria</taxon>
        <taxon>Pseudomonadati</taxon>
        <taxon>Pseudomonadota</taxon>
        <taxon>Alphaproteobacteria</taxon>
        <taxon>Hyphomicrobiales</taxon>
        <taxon>Methylobacteriaceae</taxon>
        <taxon>Methylobacterium</taxon>
    </lineage>
</organism>
<reference evidence="3 4" key="1">
    <citation type="submission" date="2019-01" db="EMBL/GenBank/DDBJ databases">
        <authorList>
            <person name="Chen W.-M."/>
        </authorList>
    </citation>
    <scope>NUCLEOTIDE SEQUENCE [LARGE SCALE GENOMIC DNA]</scope>
    <source>
        <strain evidence="3 4">TER-1</strain>
    </source>
</reference>
<comment type="function">
    <text evidence="2">Antitoxin component of a type II toxin-antitoxin (TA) system.</text>
</comment>
<dbReference type="SUPFAM" id="SSF143120">
    <property type="entry name" value="YefM-like"/>
    <property type="match status" value="1"/>
</dbReference>
<dbReference type="AlphaFoldDB" id="A0A437PFQ2"/>
<dbReference type="Pfam" id="PF02604">
    <property type="entry name" value="PhdYeFM_antitox"/>
    <property type="match status" value="1"/>
</dbReference>
<dbReference type="NCBIfam" id="TIGR01552">
    <property type="entry name" value="phd_fam"/>
    <property type="match status" value="1"/>
</dbReference>
<dbReference type="Proteomes" id="UP000286997">
    <property type="component" value="Unassembled WGS sequence"/>
</dbReference>